<dbReference type="PROSITE" id="PS50086">
    <property type="entry name" value="TBC_RABGAP"/>
    <property type="match status" value="1"/>
</dbReference>
<feature type="region of interest" description="Disordered" evidence="1">
    <location>
        <begin position="468"/>
        <end position="490"/>
    </location>
</feature>
<dbReference type="InterPro" id="IPR050302">
    <property type="entry name" value="Rab_GAP_TBC_domain"/>
</dbReference>
<name>A0AB34JM61_PRYPA</name>
<feature type="compositionally biased region" description="Low complexity" evidence="1">
    <location>
        <begin position="332"/>
        <end position="349"/>
    </location>
</feature>
<dbReference type="InterPro" id="IPR035969">
    <property type="entry name" value="Rab-GAP_TBC_sf"/>
</dbReference>
<dbReference type="GO" id="GO:0031267">
    <property type="term" value="F:small GTPase binding"/>
    <property type="evidence" value="ECO:0007669"/>
    <property type="project" value="TreeGrafter"/>
</dbReference>
<evidence type="ECO:0000313" key="4">
    <source>
        <dbReference type="Proteomes" id="UP001515480"/>
    </source>
</evidence>
<proteinExistence type="predicted"/>
<dbReference type="Gene3D" id="1.10.472.80">
    <property type="entry name" value="Ypt/Rab-GAP domain of gyp1p, domain 3"/>
    <property type="match status" value="1"/>
</dbReference>
<feature type="compositionally biased region" description="Acidic residues" evidence="1">
    <location>
        <begin position="317"/>
        <end position="328"/>
    </location>
</feature>
<comment type="caution">
    <text evidence="3">The sequence shown here is derived from an EMBL/GenBank/DDBJ whole genome shotgun (WGS) entry which is preliminary data.</text>
</comment>
<dbReference type="PANTHER" id="PTHR47219:SF20">
    <property type="entry name" value="TBC1 DOMAIN FAMILY MEMBER 2B"/>
    <property type="match status" value="1"/>
</dbReference>
<keyword evidence="4" id="KW-1185">Reference proteome</keyword>
<dbReference type="GO" id="GO:0005096">
    <property type="term" value="F:GTPase activator activity"/>
    <property type="evidence" value="ECO:0007669"/>
    <property type="project" value="TreeGrafter"/>
</dbReference>
<feature type="region of interest" description="Disordered" evidence="1">
    <location>
        <begin position="311"/>
        <end position="399"/>
    </location>
</feature>
<evidence type="ECO:0000259" key="2">
    <source>
        <dbReference type="PROSITE" id="PS50086"/>
    </source>
</evidence>
<protein>
    <recommendedName>
        <fullName evidence="2">Rab-GAP TBC domain-containing protein</fullName>
    </recommendedName>
</protein>
<feature type="domain" description="Rab-GAP TBC" evidence="2">
    <location>
        <begin position="44"/>
        <end position="235"/>
    </location>
</feature>
<dbReference type="Gene3D" id="1.10.8.270">
    <property type="entry name" value="putative rabgap domain of human tbc1 domain family member 14 like domains"/>
    <property type="match status" value="1"/>
</dbReference>
<dbReference type="EMBL" id="JBGBPQ010000006">
    <property type="protein sequence ID" value="KAL1522590.1"/>
    <property type="molecule type" value="Genomic_DNA"/>
</dbReference>
<dbReference type="Pfam" id="PF00566">
    <property type="entry name" value="RabGAP-TBC"/>
    <property type="match status" value="1"/>
</dbReference>
<organism evidence="3 4">
    <name type="scientific">Prymnesium parvum</name>
    <name type="common">Toxic golden alga</name>
    <dbReference type="NCBI Taxonomy" id="97485"/>
    <lineage>
        <taxon>Eukaryota</taxon>
        <taxon>Haptista</taxon>
        <taxon>Haptophyta</taxon>
        <taxon>Prymnesiophyceae</taxon>
        <taxon>Prymnesiales</taxon>
        <taxon>Prymnesiaceae</taxon>
        <taxon>Prymnesium</taxon>
    </lineage>
</organism>
<dbReference type="SMART" id="SM00164">
    <property type="entry name" value="TBC"/>
    <property type="match status" value="1"/>
</dbReference>
<dbReference type="InterPro" id="IPR000195">
    <property type="entry name" value="Rab-GAP-TBC_dom"/>
</dbReference>
<sequence>MGGEGEERVRRGEAANEYSSPRVLYAEEHVRRRHRGAEASQTAMLLGTAHGRVWWTALGAERLQRLAADDEQYDVLAARAPHERSVELRLVEKDVGRTFSDRPELSDGDARERLRRVLSAYALRHTYCQGMSYVAALLLQHLPEAEAFWALAALVEEFLPAGYFTDDLHGAYMDQHIAFAQFLPYRLPRLAAHLEELDVPLTLIGMRWFLCLFAADMEESPQLTANLWDFLFSHGAHMLFAVALGLLAAVEDDLLAKPDMPELFVAVRAIGNTPLPWRTLYEFSHGFPTEADVQVARAAYQRERLALTAISELSRDTEDDGEGEEGDDGRDAPFSSDGAAASASFLAPLPDVPPRADESVPLPRALPVASSTRRAREPKPRAPKASAARRAKGQRPLAGRRHEAVDVLLPADVAYRRAIESASALTAEVAEARASADDDMQVRALLTRLTGHADMDEFRAELLPPVELSSDGRSETSDATTGEMHRESEGALEELKRLWGEAARAASLRFPAWLRNRFEKTLGVEDDSSS</sequence>
<evidence type="ECO:0000256" key="1">
    <source>
        <dbReference type="SAM" id="MobiDB-lite"/>
    </source>
</evidence>
<dbReference type="AlphaFoldDB" id="A0AB34JM61"/>
<reference evidence="3 4" key="1">
    <citation type="journal article" date="2024" name="Science">
        <title>Giant polyketide synthase enzymes in the biosynthesis of giant marine polyether toxins.</title>
        <authorList>
            <person name="Fallon T.R."/>
            <person name="Shende V.V."/>
            <person name="Wierzbicki I.H."/>
            <person name="Pendleton A.L."/>
            <person name="Watervoot N.F."/>
            <person name="Auber R.P."/>
            <person name="Gonzalez D.J."/>
            <person name="Wisecaver J.H."/>
            <person name="Moore B.S."/>
        </authorList>
    </citation>
    <scope>NUCLEOTIDE SEQUENCE [LARGE SCALE GENOMIC DNA]</scope>
    <source>
        <strain evidence="3 4">12B1</strain>
    </source>
</reference>
<dbReference type="Proteomes" id="UP001515480">
    <property type="component" value="Unassembled WGS sequence"/>
</dbReference>
<accession>A0AB34JM61</accession>
<dbReference type="PANTHER" id="PTHR47219">
    <property type="entry name" value="RAB GTPASE-ACTIVATING PROTEIN 1-LIKE"/>
    <property type="match status" value="1"/>
</dbReference>
<evidence type="ECO:0000313" key="3">
    <source>
        <dbReference type="EMBL" id="KAL1522590.1"/>
    </source>
</evidence>
<gene>
    <name evidence="3" type="ORF">AB1Y20_017574</name>
</gene>
<dbReference type="SUPFAM" id="SSF47923">
    <property type="entry name" value="Ypt/Rab-GAP domain of gyp1p"/>
    <property type="match status" value="2"/>
</dbReference>